<accession>A0A2T7USB8</accession>
<dbReference type="EMBL" id="QDDR01000004">
    <property type="protein sequence ID" value="PVE47650.1"/>
    <property type="molecule type" value="Genomic_DNA"/>
</dbReference>
<dbReference type="InterPro" id="IPR016039">
    <property type="entry name" value="Thiolase-like"/>
</dbReference>
<dbReference type="InterPro" id="IPR055140">
    <property type="entry name" value="Thiolase_C_2"/>
</dbReference>
<name>A0A2T7USB8_9RHOB</name>
<dbReference type="Pfam" id="PF00108">
    <property type="entry name" value="Thiolase_N"/>
    <property type="match status" value="1"/>
</dbReference>
<feature type="domain" description="Thiolase C-terminal" evidence="2">
    <location>
        <begin position="293"/>
        <end position="415"/>
    </location>
</feature>
<protein>
    <recommendedName>
        <fullName evidence="5">Thiolase domain-containing protein</fullName>
    </recommendedName>
</protein>
<dbReference type="PANTHER" id="PTHR42870:SF1">
    <property type="entry name" value="NON-SPECIFIC LIPID-TRANSFER PROTEIN-LIKE 2"/>
    <property type="match status" value="1"/>
</dbReference>
<dbReference type="PANTHER" id="PTHR42870">
    <property type="entry name" value="ACETYL-COA C-ACETYLTRANSFERASE"/>
    <property type="match status" value="1"/>
</dbReference>
<dbReference type="OrthoDB" id="9790314at2"/>
<keyword evidence="4" id="KW-1185">Reference proteome</keyword>
<evidence type="ECO:0000313" key="3">
    <source>
        <dbReference type="EMBL" id="PVE47650.1"/>
    </source>
</evidence>
<dbReference type="CDD" id="cd00829">
    <property type="entry name" value="SCP-x_thiolase"/>
    <property type="match status" value="1"/>
</dbReference>
<dbReference type="Proteomes" id="UP000244810">
    <property type="component" value="Unassembled WGS sequence"/>
</dbReference>
<dbReference type="RefSeq" id="WP_107751022.1">
    <property type="nucleotide sequence ID" value="NZ_QBKF01000003.1"/>
</dbReference>
<dbReference type="SUPFAM" id="SSF53901">
    <property type="entry name" value="Thiolase-like"/>
    <property type="match status" value="2"/>
</dbReference>
<proteinExistence type="predicted"/>
<comment type="caution">
    <text evidence="3">The sequence shown here is derived from an EMBL/GenBank/DDBJ whole genome shotgun (WGS) entry which is preliminary data.</text>
</comment>
<reference evidence="3 4" key="1">
    <citation type="journal article" date="2011" name="Syst. Appl. Microbiol.">
        <title>Defluviimonas denitrificans gen. nov., sp. nov., and Pararhodobacter aggregans gen. nov., sp. nov., non-phototrophic Rhodobacteraceae from the biofilter of a marine aquaculture.</title>
        <authorList>
            <person name="Foesel B.U."/>
            <person name="Drake H.L."/>
            <person name="Schramm A."/>
        </authorList>
    </citation>
    <scope>NUCLEOTIDE SEQUENCE [LARGE SCALE GENOMIC DNA]</scope>
    <source>
        <strain evidence="3 4">D1-19</strain>
    </source>
</reference>
<gene>
    <name evidence="3" type="ORF">DDE23_09390</name>
</gene>
<dbReference type="Gene3D" id="3.40.47.10">
    <property type="match status" value="1"/>
</dbReference>
<evidence type="ECO:0000259" key="1">
    <source>
        <dbReference type="Pfam" id="PF00108"/>
    </source>
</evidence>
<organism evidence="3 4">
    <name type="scientific">Pararhodobacter aggregans</name>
    <dbReference type="NCBI Taxonomy" id="404875"/>
    <lineage>
        <taxon>Bacteria</taxon>
        <taxon>Pseudomonadati</taxon>
        <taxon>Pseudomonadota</taxon>
        <taxon>Alphaproteobacteria</taxon>
        <taxon>Rhodobacterales</taxon>
        <taxon>Paracoccaceae</taxon>
        <taxon>Pararhodobacter</taxon>
    </lineage>
</organism>
<dbReference type="NCBIfam" id="NF004936">
    <property type="entry name" value="PRK06289.1"/>
    <property type="match status" value="1"/>
</dbReference>
<dbReference type="AlphaFoldDB" id="A0A2T7USB8"/>
<evidence type="ECO:0000259" key="2">
    <source>
        <dbReference type="Pfam" id="PF22691"/>
    </source>
</evidence>
<dbReference type="GO" id="GO:0003988">
    <property type="term" value="F:acetyl-CoA C-acyltransferase activity"/>
    <property type="evidence" value="ECO:0007669"/>
    <property type="project" value="UniProtKB-ARBA"/>
</dbReference>
<sequence>MTDHRPNRPRVYVLGGAQTDFARNWHREGLGIEAMMREVMTEGLAAAGLEPSDVEAAHLGNFVAELFCGQGQLGGILAGLAPEFSGIPTSRHEAACASGSMALMAAMADIEAGRQDLVAVLGVEFMRNVPGETAARHLGAAALAGCEWQDARYLWPRAFSDLAEVYGERYGPLDYRHLGEIARINYANARRNPKAQTRGWHFGPRSFQADDAENPVIEGNVRRNDCGQVTDGAAVVFLASEARAARYAAARGLALSDLALIDGWGHRTAPMRFADKLREGASTPFVLPHVHATIRDAFGRAGIADAFELDLIETHDCFAMTEYMAIDAFGITAPGEAWKAVEDGVIAADGRLPVNPSGGLIGLGHPVGATGVRMMLDAANQVTGRADDMQVEGARRAGILNIGGSATTIAAFVVGQGPA</sequence>
<dbReference type="InterPro" id="IPR002155">
    <property type="entry name" value="Thiolase"/>
</dbReference>
<feature type="domain" description="Thiolase N-terminal" evidence="1">
    <location>
        <begin position="11"/>
        <end position="136"/>
    </location>
</feature>
<dbReference type="InterPro" id="IPR020616">
    <property type="entry name" value="Thiolase_N"/>
</dbReference>
<evidence type="ECO:0000313" key="4">
    <source>
        <dbReference type="Proteomes" id="UP000244810"/>
    </source>
</evidence>
<dbReference type="PIRSF" id="PIRSF000429">
    <property type="entry name" value="Ac-CoA_Ac_transf"/>
    <property type="match status" value="1"/>
</dbReference>
<evidence type="ECO:0008006" key="5">
    <source>
        <dbReference type="Google" id="ProtNLM"/>
    </source>
</evidence>
<dbReference type="Pfam" id="PF22691">
    <property type="entry name" value="Thiolase_C_1"/>
    <property type="match status" value="1"/>
</dbReference>